<feature type="compositionally biased region" description="Polar residues" evidence="1">
    <location>
        <begin position="1"/>
        <end position="14"/>
    </location>
</feature>
<feature type="compositionally biased region" description="Basic and acidic residues" evidence="1">
    <location>
        <begin position="325"/>
        <end position="338"/>
    </location>
</feature>
<sequence>MPEQPTSPNQNSAPDTDPQKPASAPAASGQFVDESEMRQELPHNQAPEEQPDQEAAPHNLQTPANTVAQQPFANDFNHDENELQGPSRGEFGRQSGQGYTQGGYGNERSRGPESYAGALNTPAATTGYDGEREQKPAGFVEPMGSRYGSELPSSETQKPSSVSSGFANDNAAPKGPDSGYSENYGTSSLGGAGASSAEAQPEAHHRNQREDYTPGHPEGGPGGLHTGLGASGPATGEQEAGTSETQGNRSGYNATGNSAQGSEQKGFGTKGGSYNDEYDSANDAAQAGSPSRGDYDKQDAAQNYGGAASDRTDNPDSPDYGAAPRRAESHTGGEDRPE</sequence>
<feature type="region of interest" description="Disordered" evidence="1">
    <location>
        <begin position="1"/>
        <end position="338"/>
    </location>
</feature>
<reference evidence="3" key="1">
    <citation type="submission" date="2017-06" db="EMBL/GenBank/DDBJ databases">
        <authorList>
            <person name="Varghese N."/>
            <person name="Submissions S."/>
        </authorList>
    </citation>
    <scope>NUCLEOTIDE SEQUENCE [LARGE SCALE GENOMIC DNA]</scope>
    <source>
        <strain evidence="3">DSM 11116</strain>
    </source>
</reference>
<gene>
    <name evidence="2" type="ORF">SAMN06265337_2779</name>
</gene>
<name>A0A212UAD1_9BACT</name>
<feature type="compositionally biased region" description="Gly residues" evidence="1">
    <location>
        <begin position="217"/>
        <end position="230"/>
    </location>
</feature>
<dbReference type="RefSeq" id="WP_088844112.1">
    <property type="nucleotide sequence ID" value="NZ_FYEW01000002.1"/>
</dbReference>
<evidence type="ECO:0000313" key="3">
    <source>
        <dbReference type="Proteomes" id="UP000198131"/>
    </source>
</evidence>
<feature type="compositionally biased region" description="Polar residues" evidence="1">
    <location>
        <begin position="59"/>
        <end position="72"/>
    </location>
</feature>
<feature type="compositionally biased region" description="Polar residues" evidence="1">
    <location>
        <begin position="151"/>
        <end position="167"/>
    </location>
</feature>
<feature type="compositionally biased region" description="Polar residues" evidence="1">
    <location>
        <begin position="240"/>
        <end position="263"/>
    </location>
</feature>
<evidence type="ECO:0000313" key="2">
    <source>
        <dbReference type="EMBL" id="SNC75248.1"/>
    </source>
</evidence>
<accession>A0A212UAD1</accession>
<dbReference type="Proteomes" id="UP000198131">
    <property type="component" value="Unassembled WGS sequence"/>
</dbReference>
<organism evidence="2 3">
    <name type="scientific">Hymenobacter gelipurpurascens</name>
    <dbReference type="NCBI Taxonomy" id="89968"/>
    <lineage>
        <taxon>Bacteria</taxon>
        <taxon>Pseudomonadati</taxon>
        <taxon>Bacteroidota</taxon>
        <taxon>Cytophagia</taxon>
        <taxon>Cytophagales</taxon>
        <taxon>Hymenobacteraceae</taxon>
        <taxon>Hymenobacter</taxon>
    </lineage>
</organism>
<feature type="compositionally biased region" description="Basic and acidic residues" evidence="1">
    <location>
        <begin position="201"/>
        <end position="213"/>
    </location>
</feature>
<keyword evidence="3" id="KW-1185">Reference proteome</keyword>
<protein>
    <submittedName>
        <fullName evidence="2">Uncharacterized protein</fullName>
    </submittedName>
</protein>
<dbReference type="AlphaFoldDB" id="A0A212UAD1"/>
<dbReference type="EMBL" id="FYEW01000002">
    <property type="protein sequence ID" value="SNC75248.1"/>
    <property type="molecule type" value="Genomic_DNA"/>
</dbReference>
<dbReference type="OrthoDB" id="872848at2"/>
<evidence type="ECO:0000256" key="1">
    <source>
        <dbReference type="SAM" id="MobiDB-lite"/>
    </source>
</evidence>
<proteinExistence type="predicted"/>